<keyword evidence="9" id="KW-0539">Nucleus</keyword>
<dbReference type="CDD" id="cd00067">
    <property type="entry name" value="GAL4"/>
    <property type="match status" value="1"/>
</dbReference>
<dbReference type="GO" id="GO:0000981">
    <property type="term" value="F:DNA-binding transcription factor activity, RNA polymerase II-specific"/>
    <property type="evidence" value="ECO:0007669"/>
    <property type="project" value="InterPro"/>
</dbReference>
<evidence type="ECO:0000256" key="5">
    <source>
        <dbReference type="ARBA" id="ARBA00022772"/>
    </source>
</evidence>
<dbReference type="PROSITE" id="PS00463">
    <property type="entry name" value="ZN2_CY6_FUNGAL_1"/>
    <property type="match status" value="1"/>
</dbReference>
<dbReference type="Gene3D" id="3.10.450.40">
    <property type="match status" value="2"/>
</dbReference>
<keyword evidence="7 12" id="KW-0186">Copper</keyword>
<evidence type="ECO:0000256" key="12">
    <source>
        <dbReference type="RuleBase" id="RU000672"/>
    </source>
</evidence>
<protein>
    <recommendedName>
        <fullName evidence="12">Amine oxidase</fullName>
        <ecNumber evidence="12">1.4.3.-</ecNumber>
    </recommendedName>
</protein>
<name>A0A2P4ZMY8_9HYPO</name>
<dbReference type="InterPro" id="IPR021858">
    <property type="entry name" value="Fun_TF"/>
</dbReference>
<dbReference type="SUPFAM" id="SSF54416">
    <property type="entry name" value="Amine oxidase N-terminal region"/>
    <property type="match status" value="2"/>
</dbReference>
<dbReference type="AlphaFoldDB" id="A0A2P4ZMY8"/>
<dbReference type="InterPro" id="IPR000269">
    <property type="entry name" value="Cu_amine_oxidase"/>
</dbReference>
<gene>
    <name evidence="15" type="ORF">TGAM01_v205544</name>
</gene>
<dbReference type="Pfam" id="PF00172">
    <property type="entry name" value="Zn_clus"/>
    <property type="match status" value="1"/>
</dbReference>
<keyword evidence="6 12" id="KW-0560">Oxidoreductase</keyword>
<dbReference type="PROSITE" id="PS50048">
    <property type="entry name" value="ZN2_CY6_FUNGAL_2"/>
    <property type="match status" value="1"/>
</dbReference>
<dbReference type="InterPro" id="IPR036460">
    <property type="entry name" value="Cu_amine_oxidase_C_sf"/>
</dbReference>
<dbReference type="InterPro" id="IPR015798">
    <property type="entry name" value="Cu_amine_oxidase_C"/>
</dbReference>
<evidence type="ECO:0000259" key="14">
    <source>
        <dbReference type="PROSITE" id="PS50048"/>
    </source>
</evidence>
<dbReference type="PANTHER" id="PTHR10638">
    <property type="entry name" value="COPPER AMINE OXIDASE"/>
    <property type="match status" value="1"/>
</dbReference>
<evidence type="ECO:0000256" key="10">
    <source>
        <dbReference type="PIRSR" id="PIRSR600269-50"/>
    </source>
</evidence>
<dbReference type="SUPFAM" id="SSF57701">
    <property type="entry name" value="Zn2/Cys6 DNA-binding domain"/>
    <property type="match status" value="1"/>
</dbReference>
<comment type="caution">
    <text evidence="15">The sequence shown here is derived from an EMBL/GenBank/DDBJ whole genome shotgun (WGS) entry which is preliminary data.</text>
</comment>
<comment type="subunit">
    <text evidence="3">Homodimer.</text>
</comment>
<keyword evidence="16" id="KW-1185">Reference proteome</keyword>
<comment type="cofactor">
    <cofactor evidence="1">
        <name>Cu cation</name>
        <dbReference type="ChEBI" id="CHEBI:23378"/>
    </cofactor>
</comment>
<dbReference type="InterPro" id="IPR001138">
    <property type="entry name" value="Zn2Cys6_DnaBD"/>
</dbReference>
<dbReference type="InterPro" id="IPR036864">
    <property type="entry name" value="Zn2-C6_fun-type_DNA-bd_sf"/>
</dbReference>
<dbReference type="GeneID" id="29982947"/>
<evidence type="ECO:0000256" key="2">
    <source>
        <dbReference type="ARBA" id="ARBA00007983"/>
    </source>
</evidence>
<proteinExistence type="inferred from homology"/>
<feature type="active site" description="Schiff-base intermediate with substrate; via topaquinone" evidence="10">
    <location>
        <position position="946"/>
    </location>
</feature>
<evidence type="ECO:0000256" key="8">
    <source>
        <dbReference type="ARBA" id="ARBA00023157"/>
    </source>
</evidence>
<feature type="region of interest" description="Disordered" evidence="13">
    <location>
        <begin position="71"/>
        <end position="116"/>
    </location>
</feature>
<feature type="modified residue" description="2',4',5'-topaquinone" evidence="11">
    <location>
        <position position="946"/>
    </location>
</feature>
<evidence type="ECO:0000256" key="4">
    <source>
        <dbReference type="ARBA" id="ARBA00022723"/>
    </source>
</evidence>
<feature type="domain" description="Zn(2)-C6 fungal-type" evidence="14">
    <location>
        <begin position="22"/>
        <end position="56"/>
    </location>
</feature>
<dbReference type="GO" id="GO:0008270">
    <property type="term" value="F:zinc ion binding"/>
    <property type="evidence" value="ECO:0007669"/>
    <property type="project" value="InterPro"/>
</dbReference>
<comment type="PTM">
    <text evidence="11 12">Topaquinone (TPQ) is generated by copper-dependent autoxidation of a specific tyrosyl residue.</text>
</comment>
<evidence type="ECO:0000313" key="16">
    <source>
        <dbReference type="Proteomes" id="UP000054821"/>
    </source>
</evidence>
<dbReference type="InterPro" id="IPR016182">
    <property type="entry name" value="Cu_amine_oxidase_N-reg"/>
</dbReference>
<evidence type="ECO:0000256" key="7">
    <source>
        <dbReference type="ARBA" id="ARBA00023008"/>
    </source>
</evidence>
<dbReference type="Proteomes" id="UP000054821">
    <property type="component" value="Unassembled WGS sequence"/>
</dbReference>
<dbReference type="Gene3D" id="2.70.98.20">
    <property type="entry name" value="Copper amine oxidase, catalytic domain"/>
    <property type="match status" value="1"/>
</dbReference>
<keyword evidence="5 10" id="KW-0801">TPQ</keyword>
<dbReference type="RefSeq" id="XP_024405609.1">
    <property type="nucleotide sequence ID" value="XM_024549660.1"/>
</dbReference>
<keyword evidence="8" id="KW-1015">Disulfide bond</keyword>
<evidence type="ECO:0000256" key="1">
    <source>
        <dbReference type="ARBA" id="ARBA00001935"/>
    </source>
</evidence>
<dbReference type="Pfam" id="PF11951">
    <property type="entry name" value="Fungal_trans_2"/>
    <property type="match status" value="1"/>
</dbReference>
<evidence type="ECO:0000256" key="3">
    <source>
        <dbReference type="ARBA" id="ARBA00011738"/>
    </source>
</evidence>
<evidence type="ECO:0000256" key="6">
    <source>
        <dbReference type="ARBA" id="ARBA00023002"/>
    </source>
</evidence>
<reference evidence="15 16" key="1">
    <citation type="journal article" date="2016" name="Genome Announc.">
        <title>Draft Whole-Genome Sequence of Trichoderma gamsii T6085, a Promising Biocontrol Agent of Fusarium Head Blight on Wheat.</title>
        <authorList>
            <person name="Baroncelli R."/>
            <person name="Zapparata A."/>
            <person name="Piaggeschi G."/>
            <person name="Sarrocco S."/>
            <person name="Vannacci G."/>
        </authorList>
    </citation>
    <scope>NUCLEOTIDE SEQUENCE [LARGE SCALE GENOMIC DNA]</scope>
    <source>
        <strain evidence="15 16">T6085</strain>
    </source>
</reference>
<feature type="active site" description="Proton acceptor" evidence="10">
    <location>
        <position position="862"/>
    </location>
</feature>
<comment type="cofactor">
    <cofactor evidence="12">
        <name>Cu cation</name>
        <dbReference type="ChEBI" id="CHEBI:23378"/>
    </cofactor>
    <text evidence="12">Contains 1 topaquinone per subunit.</text>
</comment>
<dbReference type="InterPro" id="IPR049948">
    <property type="entry name" value="Cu_Am_ox_TPQ-bd"/>
</dbReference>
<organism evidence="15 16">
    <name type="scientific">Trichoderma gamsii</name>
    <dbReference type="NCBI Taxonomy" id="398673"/>
    <lineage>
        <taxon>Eukaryota</taxon>
        <taxon>Fungi</taxon>
        <taxon>Dikarya</taxon>
        <taxon>Ascomycota</taxon>
        <taxon>Pezizomycotina</taxon>
        <taxon>Sordariomycetes</taxon>
        <taxon>Hypocreomycetidae</taxon>
        <taxon>Hypocreales</taxon>
        <taxon>Hypocreaceae</taxon>
        <taxon>Trichoderma</taxon>
    </lineage>
</organism>
<dbReference type="SMART" id="SM00066">
    <property type="entry name" value="GAL4"/>
    <property type="match status" value="1"/>
</dbReference>
<dbReference type="Pfam" id="PF01179">
    <property type="entry name" value="Cu_amine_oxid"/>
    <property type="match status" value="1"/>
</dbReference>
<dbReference type="FunFam" id="2.70.98.20:FF:000001">
    <property type="entry name" value="Amine oxidase"/>
    <property type="match status" value="1"/>
</dbReference>
<comment type="similarity">
    <text evidence="2 12">Belongs to the copper/topaquinone oxidase family.</text>
</comment>
<feature type="compositionally biased region" description="Low complexity" evidence="13">
    <location>
        <begin position="77"/>
        <end position="101"/>
    </location>
</feature>
<evidence type="ECO:0000256" key="11">
    <source>
        <dbReference type="PIRSR" id="PIRSR600269-51"/>
    </source>
</evidence>
<keyword evidence="4 12" id="KW-0479">Metal-binding</keyword>
<dbReference type="GO" id="GO:0009308">
    <property type="term" value="P:amine metabolic process"/>
    <property type="evidence" value="ECO:0007669"/>
    <property type="project" value="UniProtKB-UniRule"/>
</dbReference>
<dbReference type="SUPFAM" id="SSF49998">
    <property type="entry name" value="Amine oxidase catalytic domain"/>
    <property type="match status" value="1"/>
</dbReference>
<dbReference type="Gene3D" id="4.10.240.10">
    <property type="entry name" value="Zn(2)-C6 fungal-type DNA-binding domain"/>
    <property type="match status" value="1"/>
</dbReference>
<dbReference type="GO" id="GO:0005507">
    <property type="term" value="F:copper ion binding"/>
    <property type="evidence" value="ECO:0007669"/>
    <property type="project" value="InterPro"/>
</dbReference>
<dbReference type="PANTHER" id="PTHR10638:SF33">
    <property type="entry name" value="AMINE OXIDASE"/>
    <property type="match status" value="1"/>
</dbReference>
<accession>A0A2P4ZMY8</accession>
<sequence>MNDNGVEQSSGEKLKRRRCRTGCLTCRQRKKRCDELFSPVTKRCETCSRLGLSCRVARPRLEVAVQDNVISDQSEKPVSSTSEPTVSTLALESSNNEASSSPLVQTPSENSTDEDLSDHELEIISGESTLASQTAGKIEISVQNANAAHQGLICPPPVQGNLEVEELSHIDYYRKNVISATSIISDEDTGLHQLVARAFNTKHLMSALLAYSMAHRAQASGDISIAESFRQQATTQYGKAIMALRSALSSKDEDFENLISSTLLLAATETTMGGVSDWYSHCIGANQLVRAFAAKINVEYSAYHQFLIRYLMYHDVLGAVTMRQTPILDSSFYKREIMGLASDFTHPMVGAHVRILSLMARICQLQERGVEWKAKPEESSFAIAQIYGEGAEIEQQLACLKLPPPLPLLLCFVAEAYRSSALLYLYQVLEEVEGSALKSGFLEDKCEYHLDSLKQHIARVPLSSAPASALLFPLFIAGTCVKQPDDKEFVRSKLSDLYHATSTQPTKPQRALDMTSGASSCCETGVGHDISSELLPPEHRPLGSILPEEIRLTSSLIRAQFPPGTVFAFRVISLVEPRKAELKPHLEALRSGSSPPDTPFPARVTFAHYYVQGPKDFYRAYVDVSDKSPKLIANEKLDAKRHAISDPAEMMRAEKACLNDPLIVEQIRQLSLPAGSQVMIDPWTYATDDKLDVENRTLICYFYLKGDASEDNANHYAYPLDFYCQFDMVKLEVVKLFRLPKKDFEHEVEITQNEIQSAESAPWSTVSLDRQNEYHPDLRSGPKKIPAPLRVVQPDGPSFRITGNVLEWMGWKIHVGFNYREGITLHNITLDGRNTFYRLSLSEMFVPYADPRAPYHRKAAFDLGSNGAGVCANNLALGCDCLGLIKYFDAHLTDINGNPRVMKNVICCHEVDDGLLWKHLNFRTQKAALVRSRTLVLQSIITVSNYEYILAFIFDTAGAIHYEVRATGIVSTVPIEQGVKSSAHGTVVADGAMAPYHQHFFNLRIDPAIDGDGNSVIVEETVPLPINEGNPQGIGYHIQSKVVEKEGFADIDPLKNRVFKIINPSSRNPVNDKPVAYAVVPFNSQLMLASPDSFHARRSEFPLHSMWFTKYHDDELYASGEWTNQSAGREGILSWINSRDEEIEDGDVVVWHTFGTTHNPRVEDWPVMPVDKLQVTLKPVNFFPRNPAIDLPMSTQKDNNSKLYSRM</sequence>
<evidence type="ECO:0000256" key="9">
    <source>
        <dbReference type="ARBA" id="ARBA00023242"/>
    </source>
</evidence>
<dbReference type="EC" id="1.4.3.-" evidence="12"/>
<evidence type="ECO:0000313" key="15">
    <source>
        <dbReference type="EMBL" id="PON25659.1"/>
    </source>
</evidence>
<dbReference type="PROSITE" id="PS01164">
    <property type="entry name" value="COPPER_AMINE_OXID_1"/>
    <property type="match status" value="1"/>
</dbReference>
<evidence type="ECO:0000256" key="13">
    <source>
        <dbReference type="SAM" id="MobiDB-lite"/>
    </source>
</evidence>
<dbReference type="GO" id="GO:0008131">
    <property type="term" value="F:primary methylamine oxidase activity"/>
    <property type="evidence" value="ECO:0007669"/>
    <property type="project" value="InterPro"/>
</dbReference>
<dbReference type="STRING" id="398673.A0A2P4ZMY8"/>
<dbReference type="EMBL" id="JPDN02000017">
    <property type="protein sequence ID" value="PON25659.1"/>
    <property type="molecule type" value="Genomic_DNA"/>
</dbReference>
<dbReference type="GO" id="GO:0048038">
    <property type="term" value="F:quinone binding"/>
    <property type="evidence" value="ECO:0007669"/>
    <property type="project" value="InterPro"/>
</dbReference>